<organism evidence="1 2">
    <name type="scientific">Purpureocillium takamizusanense</name>
    <dbReference type="NCBI Taxonomy" id="2060973"/>
    <lineage>
        <taxon>Eukaryota</taxon>
        <taxon>Fungi</taxon>
        <taxon>Dikarya</taxon>
        <taxon>Ascomycota</taxon>
        <taxon>Pezizomycotina</taxon>
        <taxon>Sordariomycetes</taxon>
        <taxon>Hypocreomycetidae</taxon>
        <taxon>Hypocreales</taxon>
        <taxon>Ophiocordycipitaceae</taxon>
        <taxon>Purpureocillium</taxon>
    </lineage>
</organism>
<sequence length="102" mass="11168">MVSTSVKSAALPVDPRASLRNLPPWRAEPVVFIPESLFASSGPPRDARFWIHSLCPSIHVEGVPINSKRSPVSPSFACNPYPCRQQPWVLPGCISMNSRSTV</sequence>
<dbReference type="GeneID" id="72070463"/>
<proteinExistence type="predicted"/>
<dbReference type="AlphaFoldDB" id="A0A9Q8QPT1"/>
<dbReference type="Proteomes" id="UP000829364">
    <property type="component" value="Chromosome 8"/>
</dbReference>
<evidence type="ECO:0000313" key="1">
    <source>
        <dbReference type="EMBL" id="UNI22651.1"/>
    </source>
</evidence>
<reference evidence="1" key="1">
    <citation type="submission" date="2021-11" db="EMBL/GenBank/DDBJ databases">
        <title>Purpureocillium_takamizusanense_genome.</title>
        <authorList>
            <person name="Nguyen N.-H."/>
        </authorList>
    </citation>
    <scope>NUCLEOTIDE SEQUENCE</scope>
    <source>
        <strain evidence="1">PT3</strain>
    </source>
</reference>
<dbReference type="RefSeq" id="XP_047846132.1">
    <property type="nucleotide sequence ID" value="XM_047990126.1"/>
</dbReference>
<protein>
    <submittedName>
        <fullName evidence="1">Uncharacterized protein</fullName>
    </submittedName>
</protein>
<gene>
    <name evidence="1" type="ORF">JDV02_008517</name>
</gene>
<dbReference type="EMBL" id="CP086361">
    <property type="protein sequence ID" value="UNI22651.1"/>
    <property type="molecule type" value="Genomic_DNA"/>
</dbReference>
<accession>A0A9Q8QPT1</accession>
<name>A0A9Q8QPT1_9HYPO</name>
<keyword evidence="2" id="KW-1185">Reference proteome</keyword>
<dbReference type="KEGG" id="ptkz:JDV02_008517"/>
<evidence type="ECO:0000313" key="2">
    <source>
        <dbReference type="Proteomes" id="UP000829364"/>
    </source>
</evidence>